<name>E0XZ39_9HYPH</name>
<dbReference type="AlphaFoldDB" id="E0XZ39"/>
<proteinExistence type="predicted"/>
<evidence type="ECO:0000313" key="1">
    <source>
        <dbReference type="EMBL" id="ADI19680.1"/>
    </source>
</evidence>
<sequence>MTHCDAMDSECIEGRSWFVAETRRKFDEEREIARENRAAESRKSRLPSDFIDVEHGLVDRKIFTVFNARFIRAAIRDKLQEGAIAVEEATADLRKQRGVTLRSTLDRHTNDHMVSFYMATPSGFEVEFGTGARTVDDKDWSVVSREKISTWSHVPGA</sequence>
<dbReference type="InterPro" id="IPR029068">
    <property type="entry name" value="Glyas_Bleomycin-R_OHBP_Dase"/>
</dbReference>
<reference evidence="1" key="1">
    <citation type="journal article" date="2011" name="Environ. Microbiol.">
        <title>Time-series analyses of Monterey Bay coastal microbial picoplankton using a 'genome proxy' microarray.</title>
        <authorList>
            <person name="Rich V.I."/>
            <person name="Pham V.D."/>
            <person name="Eppley J."/>
            <person name="Shi Y."/>
            <person name="DeLong E.F."/>
        </authorList>
    </citation>
    <scope>NUCLEOTIDE SEQUENCE</scope>
</reference>
<dbReference type="EMBL" id="GU474930">
    <property type="protein sequence ID" value="ADI19680.1"/>
    <property type="molecule type" value="Genomic_DNA"/>
</dbReference>
<organism evidence="1">
    <name type="scientific">uncultured Rhizobiales bacterium HF4000_48A13</name>
    <dbReference type="NCBI Taxonomy" id="710781"/>
    <lineage>
        <taxon>Bacteria</taxon>
        <taxon>Pseudomonadati</taxon>
        <taxon>Pseudomonadota</taxon>
        <taxon>Alphaproteobacteria</taxon>
        <taxon>Hyphomicrobiales</taxon>
        <taxon>environmental samples</taxon>
    </lineage>
</organism>
<dbReference type="Gene3D" id="3.10.180.10">
    <property type="entry name" value="2,3-Dihydroxybiphenyl 1,2-Dioxygenase, domain 1"/>
    <property type="match status" value="1"/>
</dbReference>
<dbReference type="SUPFAM" id="SSF54593">
    <property type="entry name" value="Glyoxalase/Bleomycin resistance protein/Dihydroxybiphenyl dioxygenase"/>
    <property type="match status" value="1"/>
</dbReference>
<keyword evidence="1" id="KW-0456">Lyase</keyword>
<protein>
    <submittedName>
        <fullName evidence="1">Lactoylglutathione lyase and related lyases</fullName>
    </submittedName>
</protein>
<accession>E0XZ39</accession>
<dbReference type="GO" id="GO:0016829">
    <property type="term" value="F:lyase activity"/>
    <property type="evidence" value="ECO:0007669"/>
    <property type="project" value="UniProtKB-KW"/>
</dbReference>